<accession>A0A834PK26</accession>
<feature type="region of interest" description="Disordered" evidence="1">
    <location>
        <begin position="137"/>
        <end position="178"/>
    </location>
</feature>
<feature type="chain" id="PRO_5032577444" evidence="2">
    <location>
        <begin position="21"/>
        <end position="255"/>
    </location>
</feature>
<feature type="compositionally biased region" description="Basic and acidic residues" evidence="1">
    <location>
        <begin position="27"/>
        <end position="37"/>
    </location>
</feature>
<protein>
    <submittedName>
        <fullName evidence="3">Uncharacterized protein</fullName>
    </submittedName>
</protein>
<name>A0A834PK26_MARMO</name>
<comment type="caution">
    <text evidence="3">The sequence shown here is derived from an EMBL/GenBank/DDBJ whole genome shotgun (WGS) entry which is preliminary data.</text>
</comment>
<evidence type="ECO:0000313" key="4">
    <source>
        <dbReference type="Proteomes" id="UP000662637"/>
    </source>
</evidence>
<gene>
    <name evidence="3" type="ORF">GHT09_015379</name>
</gene>
<organism evidence="3 4">
    <name type="scientific">Marmota monax</name>
    <name type="common">Woodchuck</name>
    <dbReference type="NCBI Taxonomy" id="9995"/>
    <lineage>
        <taxon>Eukaryota</taxon>
        <taxon>Metazoa</taxon>
        <taxon>Chordata</taxon>
        <taxon>Craniata</taxon>
        <taxon>Vertebrata</taxon>
        <taxon>Euteleostomi</taxon>
        <taxon>Mammalia</taxon>
        <taxon>Eutheria</taxon>
        <taxon>Euarchontoglires</taxon>
        <taxon>Glires</taxon>
        <taxon>Rodentia</taxon>
        <taxon>Sciuromorpha</taxon>
        <taxon>Sciuridae</taxon>
        <taxon>Xerinae</taxon>
        <taxon>Marmotini</taxon>
        <taxon>Marmota</taxon>
    </lineage>
</organism>
<dbReference type="AlphaFoldDB" id="A0A834PK26"/>
<proteinExistence type="predicted"/>
<feature type="signal peptide" evidence="2">
    <location>
        <begin position="1"/>
        <end position="20"/>
    </location>
</feature>
<dbReference type="EMBL" id="WJEC01008652">
    <property type="protein sequence ID" value="KAF7461282.1"/>
    <property type="molecule type" value="Genomic_DNA"/>
</dbReference>
<feature type="region of interest" description="Disordered" evidence="1">
    <location>
        <begin position="222"/>
        <end position="255"/>
    </location>
</feature>
<sequence length="255" mass="26884">MGAWLRRLWPLLAAGPQAGGTGTGRPHPAEASRHRGADWPPRSPAKAAPGCEGRRSERKGRGPRGALCGDISVTEATALSQGPPMPHAMPAAGSLLQARGPGVTPGPRIPLHRCPARGPTEASCTCPPPAALQEHFPRHCPASPGHQPQATLASRPGRDPGTTGRVPRAPGPPVPVSPLEGIKETWRNLATGDCPHSWEHFLDHLLRWARSLHASLCSGFRDPHQQGPRGQGSAQVPTGQHPALPWKSLTPSGRH</sequence>
<evidence type="ECO:0000256" key="2">
    <source>
        <dbReference type="SAM" id="SignalP"/>
    </source>
</evidence>
<feature type="region of interest" description="Disordered" evidence="1">
    <location>
        <begin position="14"/>
        <end position="68"/>
    </location>
</feature>
<reference evidence="3" key="1">
    <citation type="submission" date="2020-08" db="EMBL/GenBank/DDBJ databases">
        <authorList>
            <person name="Shumante A."/>
            <person name="Zimin A.V."/>
            <person name="Puiu D."/>
            <person name="Salzberg S.L."/>
        </authorList>
    </citation>
    <scope>NUCLEOTIDE SEQUENCE</scope>
    <source>
        <strain evidence="3">WC2-LM</strain>
        <tissue evidence="3">Liver</tissue>
    </source>
</reference>
<keyword evidence="2" id="KW-0732">Signal</keyword>
<evidence type="ECO:0000313" key="3">
    <source>
        <dbReference type="EMBL" id="KAF7461282.1"/>
    </source>
</evidence>
<dbReference type="Proteomes" id="UP000662637">
    <property type="component" value="Unassembled WGS sequence"/>
</dbReference>
<evidence type="ECO:0000256" key="1">
    <source>
        <dbReference type="SAM" id="MobiDB-lite"/>
    </source>
</evidence>